<keyword evidence="2" id="KW-1185">Reference proteome</keyword>
<protein>
    <submittedName>
        <fullName evidence="1">Uncharacterized protein</fullName>
    </submittedName>
</protein>
<accession>A0A0R2EPS0</accession>
<dbReference type="STRING" id="1423804.FD14_GL002080"/>
<evidence type="ECO:0000313" key="1">
    <source>
        <dbReference type="EMBL" id="KRN18216.1"/>
    </source>
</evidence>
<comment type="caution">
    <text evidence="1">The sequence shown here is derived from an EMBL/GenBank/DDBJ whole genome shotgun (WGS) entry which is preliminary data.</text>
</comment>
<dbReference type="PATRIC" id="fig|1423804.4.peg.2261"/>
<evidence type="ECO:0000313" key="2">
    <source>
        <dbReference type="Proteomes" id="UP000051442"/>
    </source>
</evidence>
<proteinExistence type="predicted"/>
<organism evidence="1 2">
    <name type="scientific">Secundilactobacillus similis DSM 23365 = JCM 2765</name>
    <dbReference type="NCBI Taxonomy" id="1423804"/>
    <lineage>
        <taxon>Bacteria</taxon>
        <taxon>Bacillati</taxon>
        <taxon>Bacillota</taxon>
        <taxon>Bacilli</taxon>
        <taxon>Lactobacillales</taxon>
        <taxon>Lactobacillaceae</taxon>
        <taxon>Secundilactobacillus</taxon>
    </lineage>
</organism>
<dbReference type="AlphaFoldDB" id="A0A0R2EPS0"/>
<dbReference type="Proteomes" id="UP000051442">
    <property type="component" value="Unassembled WGS sequence"/>
</dbReference>
<dbReference type="EMBL" id="AYZM01000158">
    <property type="protein sequence ID" value="KRN18216.1"/>
    <property type="molecule type" value="Genomic_DNA"/>
</dbReference>
<reference evidence="1 2" key="1">
    <citation type="journal article" date="2015" name="Genome Announc.">
        <title>Expanding the biotechnology potential of lactobacilli through comparative genomics of 213 strains and associated genera.</title>
        <authorList>
            <person name="Sun Z."/>
            <person name="Harris H.M."/>
            <person name="McCann A."/>
            <person name="Guo C."/>
            <person name="Argimon S."/>
            <person name="Zhang W."/>
            <person name="Yang X."/>
            <person name="Jeffery I.B."/>
            <person name="Cooney J.C."/>
            <person name="Kagawa T.F."/>
            <person name="Liu W."/>
            <person name="Song Y."/>
            <person name="Salvetti E."/>
            <person name="Wrobel A."/>
            <person name="Rasinkangas P."/>
            <person name="Parkhill J."/>
            <person name="Rea M.C."/>
            <person name="O'Sullivan O."/>
            <person name="Ritari J."/>
            <person name="Douillard F.P."/>
            <person name="Paul Ross R."/>
            <person name="Yang R."/>
            <person name="Briner A.E."/>
            <person name="Felis G.E."/>
            <person name="de Vos W.M."/>
            <person name="Barrangou R."/>
            <person name="Klaenhammer T.R."/>
            <person name="Caufield P.W."/>
            <person name="Cui Y."/>
            <person name="Zhang H."/>
            <person name="O'Toole P.W."/>
        </authorList>
    </citation>
    <scope>NUCLEOTIDE SEQUENCE [LARGE SCALE GENOMIC DNA]</scope>
    <source>
        <strain evidence="1 2">DSM 23365</strain>
    </source>
</reference>
<sequence>MINANTRIEAVIMDQLTESQLLKQLNQYSQEMEQFSRDTREFALAVKAYNQLLDPLNVRDELRLVNQLGRPLTNAELAKLILAARDGKDVFQALIE</sequence>
<name>A0A0R2EPS0_9LACO</name>
<gene>
    <name evidence="1" type="ORF">FD14_GL002080</name>
</gene>